<feature type="coiled-coil region" evidence="1">
    <location>
        <begin position="217"/>
        <end position="254"/>
    </location>
</feature>
<sequence length="264" mass="29518">MWSLCRLASLGILSGVISSEIRVPVDNGPAELPETPYRYSRIPGSANHPPGGHHLTLVHPRTTRVHKTESSLQILSTTRISSSPTANMSSSENQRLALVRNAFSRSITNVSKPVDAQTLAEAFPYATPQMLDSLAEQTKTAFSHYANGRWAEFAQAASFEELCNQFDRLEREAMERFQAGAEPVIITRDPKLSIPPLLLKTLNNLETLYQSANQFQLQTNENLHTQIKKQIKEIERLEADIKNRVGQIQSTAEEWQKVSPRGQS</sequence>
<feature type="signal peptide" evidence="2">
    <location>
        <begin position="1"/>
        <end position="18"/>
    </location>
</feature>
<dbReference type="EMBL" id="PGCI01000005">
    <property type="protein sequence ID" value="PLW51399.1"/>
    <property type="molecule type" value="Genomic_DNA"/>
</dbReference>
<proteinExistence type="predicted"/>
<keyword evidence="2" id="KW-0732">Signal</keyword>
<dbReference type="Proteomes" id="UP000235392">
    <property type="component" value="Unassembled WGS sequence"/>
</dbReference>
<evidence type="ECO:0000256" key="2">
    <source>
        <dbReference type="SAM" id="SignalP"/>
    </source>
</evidence>
<evidence type="ECO:0000256" key="1">
    <source>
        <dbReference type="SAM" id="Coils"/>
    </source>
</evidence>
<gene>
    <name evidence="3" type="ORF">PCASD_00419</name>
</gene>
<reference evidence="3 4" key="1">
    <citation type="submission" date="2017-11" db="EMBL/GenBank/DDBJ databases">
        <title>De novo assembly and phasing of dikaryotic genomes from two isolates of Puccinia coronata f. sp. avenae, the causal agent of oat crown rust.</title>
        <authorList>
            <person name="Miller M.E."/>
            <person name="Zhang Y."/>
            <person name="Omidvar V."/>
            <person name="Sperschneider J."/>
            <person name="Schwessinger B."/>
            <person name="Raley C."/>
            <person name="Palmer J.M."/>
            <person name="Garnica D."/>
            <person name="Upadhyaya N."/>
            <person name="Rathjen J."/>
            <person name="Taylor J.M."/>
            <person name="Park R.F."/>
            <person name="Dodds P.N."/>
            <person name="Hirsch C.D."/>
            <person name="Kianian S.F."/>
            <person name="Figueroa M."/>
        </authorList>
    </citation>
    <scope>NUCLEOTIDE SEQUENCE [LARGE SCALE GENOMIC DNA]</scope>
    <source>
        <strain evidence="3">12SD80</strain>
    </source>
</reference>
<dbReference type="AlphaFoldDB" id="A0A2N5VN22"/>
<feature type="chain" id="PRO_5014891800" evidence="2">
    <location>
        <begin position="19"/>
        <end position="264"/>
    </location>
</feature>
<name>A0A2N5VN22_9BASI</name>
<accession>A0A2N5VN22</accession>
<comment type="caution">
    <text evidence="3">The sequence shown here is derived from an EMBL/GenBank/DDBJ whole genome shotgun (WGS) entry which is preliminary data.</text>
</comment>
<protein>
    <submittedName>
        <fullName evidence="3">Uncharacterized protein</fullName>
    </submittedName>
</protein>
<evidence type="ECO:0000313" key="3">
    <source>
        <dbReference type="EMBL" id="PLW51399.1"/>
    </source>
</evidence>
<evidence type="ECO:0000313" key="4">
    <source>
        <dbReference type="Proteomes" id="UP000235392"/>
    </source>
</evidence>
<organism evidence="3 4">
    <name type="scientific">Puccinia coronata f. sp. avenae</name>
    <dbReference type="NCBI Taxonomy" id="200324"/>
    <lineage>
        <taxon>Eukaryota</taxon>
        <taxon>Fungi</taxon>
        <taxon>Dikarya</taxon>
        <taxon>Basidiomycota</taxon>
        <taxon>Pucciniomycotina</taxon>
        <taxon>Pucciniomycetes</taxon>
        <taxon>Pucciniales</taxon>
        <taxon>Pucciniaceae</taxon>
        <taxon>Puccinia</taxon>
    </lineage>
</organism>
<keyword evidence="1" id="KW-0175">Coiled coil</keyword>